<evidence type="ECO:0000259" key="12">
    <source>
        <dbReference type="Pfam" id="PF02885"/>
    </source>
</evidence>
<name>E2SAM7_9ACTN</name>
<dbReference type="PANTHER" id="PTHR43285">
    <property type="entry name" value="ANTHRANILATE PHOSPHORIBOSYLTRANSFERASE"/>
    <property type="match status" value="1"/>
</dbReference>
<comment type="similarity">
    <text evidence="8">In the C-terminal section; belongs to the anthranilate phosphoribosyltransferase family.</text>
</comment>
<feature type="binding site" evidence="9">
    <location>
        <position position="184"/>
    </location>
    <ligand>
        <name>anthranilate</name>
        <dbReference type="ChEBI" id="CHEBI:16567"/>
        <label>1</label>
    </ligand>
</feature>
<feature type="binding site" evidence="9">
    <location>
        <position position="328"/>
    </location>
    <ligand>
        <name>Mg(2+)</name>
        <dbReference type="ChEBI" id="CHEBI:18420"/>
        <label>2</label>
    </ligand>
</feature>
<feature type="compositionally biased region" description="Basic residues" evidence="10">
    <location>
        <begin position="1"/>
        <end position="12"/>
    </location>
</feature>
<dbReference type="HAMAP" id="MF_00211">
    <property type="entry name" value="TrpD"/>
    <property type="match status" value="1"/>
</dbReference>
<comment type="caution">
    <text evidence="13">The sequence shown here is derived from an EMBL/GenBank/DDBJ whole genome shotgun (WGS) entry which is preliminary data.</text>
</comment>
<feature type="binding site" evidence="9">
    <location>
        <position position="215"/>
    </location>
    <ligand>
        <name>anthranilate</name>
        <dbReference type="ChEBI" id="CHEBI:16567"/>
        <label>1</label>
    </ligand>
</feature>
<dbReference type="GO" id="GO:0000162">
    <property type="term" value="P:L-tryptophan biosynthetic process"/>
    <property type="evidence" value="ECO:0007669"/>
    <property type="project" value="UniProtKB-UniRule"/>
</dbReference>
<dbReference type="FunFam" id="3.40.1030.10:FF:000002">
    <property type="entry name" value="Anthranilate phosphoribosyltransferase"/>
    <property type="match status" value="1"/>
</dbReference>
<comment type="caution">
    <text evidence="9">Lacks conserved residue(s) required for the propagation of feature annotation.</text>
</comment>
<evidence type="ECO:0000259" key="11">
    <source>
        <dbReference type="Pfam" id="PF00591"/>
    </source>
</evidence>
<keyword evidence="6 9" id="KW-0057">Aromatic amino acid biosynthesis</keyword>
<keyword evidence="4 9" id="KW-0808">Transferase</keyword>
<evidence type="ECO:0000256" key="6">
    <source>
        <dbReference type="ARBA" id="ARBA00023141"/>
    </source>
</evidence>
<comment type="function">
    <text evidence="9">Catalyzes the transfer of the phosphoribosyl group of 5-phosphorylribose-1-pyrophosphate (PRPP) to anthranilate to yield N-(5'-phosphoribosyl)-anthranilate (PRA).</text>
</comment>
<dbReference type="PANTHER" id="PTHR43285:SF2">
    <property type="entry name" value="ANTHRANILATE PHOSPHORIBOSYLTRANSFERASE"/>
    <property type="match status" value="1"/>
</dbReference>
<evidence type="ECO:0000313" key="13">
    <source>
        <dbReference type="EMBL" id="EFQ83423.1"/>
    </source>
</evidence>
<evidence type="ECO:0000256" key="8">
    <source>
        <dbReference type="ARBA" id="ARBA00061188"/>
    </source>
</evidence>
<dbReference type="Gene3D" id="1.20.970.10">
    <property type="entry name" value="Transferase, Pyrimidine Nucleoside Phosphorylase, Chain C"/>
    <property type="match status" value="1"/>
</dbReference>
<dbReference type="Gene3D" id="3.40.1030.10">
    <property type="entry name" value="Nucleoside phosphorylase/phosphoribosyltransferase catalytic domain"/>
    <property type="match status" value="1"/>
</dbReference>
<keyword evidence="9" id="KW-0460">Magnesium</keyword>
<evidence type="ECO:0000313" key="14">
    <source>
        <dbReference type="Proteomes" id="UP000003111"/>
    </source>
</evidence>
<dbReference type="AlphaFoldDB" id="E2SAM7"/>
<keyword evidence="5 9" id="KW-0822">Tryptophan biosynthesis</keyword>
<feature type="binding site" evidence="9">
    <location>
        <begin position="212"/>
        <end position="220"/>
    </location>
    <ligand>
        <name>5-phospho-alpha-D-ribose 1-diphosphate</name>
        <dbReference type="ChEBI" id="CHEBI:58017"/>
    </ligand>
</feature>
<keyword evidence="9" id="KW-0479">Metal-binding</keyword>
<dbReference type="SUPFAM" id="SSF47648">
    <property type="entry name" value="Nucleoside phosphorylase/phosphoribosyltransferase N-terminal domain"/>
    <property type="match status" value="1"/>
</dbReference>
<dbReference type="InterPro" id="IPR000312">
    <property type="entry name" value="Glycosyl_Trfase_fam3"/>
</dbReference>
<evidence type="ECO:0000256" key="3">
    <source>
        <dbReference type="ARBA" id="ARBA00022676"/>
    </source>
</evidence>
<dbReference type="InterPro" id="IPR036320">
    <property type="entry name" value="Glycosyl_Trfase_fam3_N_dom_sf"/>
</dbReference>
<dbReference type="eggNOG" id="COG0547">
    <property type="taxonomic scope" value="Bacteria"/>
</dbReference>
<feature type="compositionally biased region" description="Basic residues" evidence="10">
    <location>
        <begin position="85"/>
        <end position="98"/>
    </location>
</feature>
<evidence type="ECO:0000256" key="2">
    <source>
        <dbReference type="ARBA" id="ARBA00022605"/>
    </source>
</evidence>
<feature type="binding site" evidence="9">
    <location>
        <position position="329"/>
    </location>
    <ligand>
        <name>Mg(2+)</name>
        <dbReference type="ChEBI" id="CHEBI:18420"/>
        <label>2</label>
    </ligand>
</feature>
<dbReference type="Pfam" id="PF00591">
    <property type="entry name" value="Glycos_transf_3"/>
    <property type="match status" value="1"/>
</dbReference>
<feature type="binding site" evidence="9">
    <location>
        <position position="270"/>
    </location>
    <ligand>
        <name>anthranilate</name>
        <dbReference type="ChEBI" id="CHEBI:16567"/>
        <label>2</label>
    </ligand>
</feature>
<comment type="catalytic activity">
    <reaction evidence="7 9">
        <text>N-(5-phospho-beta-D-ribosyl)anthranilate + diphosphate = 5-phospho-alpha-D-ribose 1-diphosphate + anthranilate</text>
        <dbReference type="Rhea" id="RHEA:11768"/>
        <dbReference type="ChEBI" id="CHEBI:16567"/>
        <dbReference type="ChEBI" id="CHEBI:18277"/>
        <dbReference type="ChEBI" id="CHEBI:33019"/>
        <dbReference type="ChEBI" id="CHEBI:58017"/>
        <dbReference type="EC" id="2.4.2.18"/>
    </reaction>
</comment>
<dbReference type="GO" id="GO:0000287">
    <property type="term" value="F:magnesium ion binding"/>
    <property type="evidence" value="ECO:0007669"/>
    <property type="project" value="UniProtKB-UniRule"/>
</dbReference>
<dbReference type="UniPathway" id="UPA00035">
    <property type="reaction ID" value="UER00041"/>
</dbReference>
<proteinExistence type="inferred from homology"/>
<dbReference type="HOGENOM" id="CLU_034315_4_1_11"/>
<evidence type="ECO:0000256" key="1">
    <source>
        <dbReference type="ARBA" id="ARBA00004907"/>
    </source>
</evidence>
<feature type="binding site" evidence="9">
    <location>
        <position position="192"/>
    </location>
    <ligand>
        <name>5-phospho-alpha-D-ribose 1-diphosphate</name>
        <dbReference type="ChEBI" id="CHEBI:58017"/>
    </ligand>
</feature>
<feature type="domain" description="Glycosyl transferase family 3" evidence="11">
    <location>
        <begin position="178"/>
        <end position="431"/>
    </location>
</feature>
<sequence>MRHRTGGLRPSRRPPAGAPCRSGDPRRRGDTGRWARHRSSDQGRDLPRRAGPGDHRSTAGRVVGDVVARRRGGDASDPAAPAGRGGHRPGPRRARRRLTGASMSTTWPDLLSSLVRGDDLDTASTAWAMEQILSGAATDAQIAGFAVALRAKGETLDELQGLVDAMLAAASLLDVPDRVVDIVGTGGDRADTVNISSMSAVVAAGAGVGVVKHGNRSASSTTGSADVLEALGVRLDVPADRIVEVYDRAGITFCFAPVFHPSMRHAGPVRRQLGIATAFNFLGPLTNPASPAALAIGCADLRMAPLMAGVLARRGADALVFRGDDGLDEITTTTTSRGWMVWKGQVHESVLDPRDLGFTLSAPEALRGGDVAHNADVFRRVLAGEPGPVQDAVLLNAGAGIAAHAFGHGDLNARIAAGVEAALTSIESGAAADVLDRWVATTAALAPPV</sequence>
<feature type="binding site" evidence="9">
    <location>
        <position position="329"/>
    </location>
    <ligand>
        <name>Mg(2+)</name>
        <dbReference type="ChEBI" id="CHEBI:18420"/>
        <label>1</label>
    </ligand>
</feature>
<dbReference type="NCBIfam" id="TIGR01245">
    <property type="entry name" value="trpD"/>
    <property type="match status" value="1"/>
</dbReference>
<comment type="cofactor">
    <cofactor evidence="9">
        <name>Mg(2+)</name>
        <dbReference type="ChEBI" id="CHEBI:18420"/>
    </cofactor>
    <text evidence="9">Binds 2 magnesium ions per monomer.</text>
</comment>
<feature type="region of interest" description="Disordered" evidence="10">
    <location>
        <begin position="1"/>
        <end position="100"/>
    </location>
</feature>
<feature type="compositionally biased region" description="Basic and acidic residues" evidence="10">
    <location>
        <begin position="23"/>
        <end position="57"/>
    </location>
</feature>
<evidence type="ECO:0000256" key="4">
    <source>
        <dbReference type="ARBA" id="ARBA00022679"/>
    </source>
</evidence>
<protein>
    <recommendedName>
        <fullName evidence="9">Anthranilate phosphoribosyltransferase</fullName>
        <ecNumber evidence="9">2.4.2.18</ecNumber>
    </recommendedName>
</protein>
<feature type="binding site" evidence="9">
    <location>
        <position position="224"/>
    </location>
    <ligand>
        <name>5-phospho-alpha-D-ribose 1-diphosphate</name>
        <dbReference type="ChEBI" id="CHEBI:58017"/>
    </ligand>
</feature>
<keyword evidence="3 9" id="KW-0328">Glycosyltransferase</keyword>
<comment type="similarity">
    <text evidence="9">Belongs to the anthranilate phosphoribosyltransferase family.</text>
</comment>
<dbReference type="InterPro" id="IPR017459">
    <property type="entry name" value="Glycosyl_Trfase_fam3_N_dom"/>
</dbReference>
<reference evidence="13" key="1">
    <citation type="submission" date="2010-08" db="EMBL/GenBank/DDBJ databases">
        <authorList>
            <person name="Muzny D."/>
            <person name="Qin X."/>
            <person name="Buhay C."/>
            <person name="Dugan-Rocha S."/>
            <person name="Ding Y."/>
            <person name="Chen G."/>
            <person name="Hawes A."/>
            <person name="Holder M."/>
            <person name="Jhangiani S."/>
            <person name="Johnson A."/>
            <person name="Khan Z."/>
            <person name="Li Z."/>
            <person name="Liu W."/>
            <person name="Liu X."/>
            <person name="Perez L."/>
            <person name="Shen H."/>
            <person name="Wang Q."/>
            <person name="Watt J."/>
            <person name="Xi L."/>
            <person name="Xin Y."/>
            <person name="Zhou J."/>
            <person name="Deng J."/>
            <person name="Jiang H."/>
            <person name="Liu Y."/>
            <person name="Qu J."/>
            <person name="Song X.-Z."/>
            <person name="Zhang L."/>
            <person name="Villasana D."/>
            <person name="Johnson A."/>
            <person name="Liu J."/>
            <person name="Liyanage D."/>
            <person name="Lorensuhewa L."/>
            <person name="Robinson T."/>
            <person name="Song A."/>
            <person name="Song B.-B."/>
            <person name="Dinh H."/>
            <person name="Thornton R."/>
            <person name="Coyle M."/>
            <person name="Francisco L."/>
            <person name="Jackson L."/>
            <person name="Javaid M."/>
            <person name="Korchina V."/>
            <person name="Kovar C."/>
            <person name="Mata R."/>
            <person name="Mathew T."/>
            <person name="Ngo R."/>
            <person name="Nguyen L."/>
            <person name="Nguyen N."/>
            <person name="Okwuonu G."/>
            <person name="Ongeri F."/>
            <person name="Pham C."/>
            <person name="Simmons D."/>
            <person name="Wilczek-Boney K."/>
            <person name="Hale W."/>
            <person name="Jakkamsetti A."/>
            <person name="Pham P."/>
            <person name="Ruth R."/>
            <person name="San Lucas F."/>
            <person name="Warren J."/>
            <person name="Zhang J."/>
            <person name="Zhao Z."/>
            <person name="Zhou C."/>
            <person name="Zhu D."/>
            <person name="Lee S."/>
            <person name="Bess C."/>
            <person name="Blankenburg K."/>
            <person name="Forbes L."/>
            <person name="Fu Q."/>
            <person name="Gubbala S."/>
            <person name="Hirani K."/>
            <person name="Jayaseelan J.C."/>
            <person name="Lara F."/>
            <person name="Munidasa M."/>
            <person name="Palculict T."/>
            <person name="Patil S."/>
            <person name="Pu L.-L."/>
            <person name="Saada N."/>
            <person name="Tang L."/>
            <person name="Weissenberger G."/>
            <person name="Zhu Y."/>
            <person name="Hemphill L."/>
            <person name="Shang Y."/>
            <person name="Youmans B."/>
            <person name="Ayvaz T."/>
            <person name="Ross M."/>
            <person name="Santibanez J."/>
            <person name="Aqrawi P."/>
            <person name="Gross S."/>
            <person name="Joshi V."/>
            <person name="Fowler G."/>
            <person name="Nazareth L."/>
            <person name="Reid J."/>
            <person name="Worley K."/>
            <person name="Petrosino J."/>
            <person name="Highlander S."/>
            <person name="Gibbs R."/>
        </authorList>
    </citation>
    <scope>NUCLEOTIDE SEQUENCE [LARGE SCALE GENOMIC DNA]</scope>
    <source>
        <strain evidence="13">DSM 15272</strain>
    </source>
</reference>
<comment type="subunit">
    <text evidence="9">Homodimer.</text>
</comment>
<feature type="binding site" evidence="9">
    <location>
        <begin position="187"/>
        <end position="188"/>
    </location>
    <ligand>
        <name>5-phospho-alpha-D-ribose 1-diphosphate</name>
        <dbReference type="ChEBI" id="CHEBI:58017"/>
    </ligand>
</feature>
<evidence type="ECO:0000256" key="5">
    <source>
        <dbReference type="ARBA" id="ARBA00022822"/>
    </source>
</evidence>
<evidence type="ECO:0000256" key="7">
    <source>
        <dbReference type="ARBA" id="ARBA00052328"/>
    </source>
</evidence>
<gene>
    <name evidence="9 13" type="primary">trpD</name>
    <name evidence="13" type="ORF">HMPREF0063_11085</name>
</gene>
<dbReference type="EMBL" id="ACLF03000004">
    <property type="protein sequence ID" value="EFQ83423.1"/>
    <property type="molecule type" value="Genomic_DNA"/>
</dbReference>
<feature type="binding site" evidence="9">
    <location>
        <position position="196"/>
    </location>
    <ligand>
        <name>Mg(2+)</name>
        <dbReference type="ChEBI" id="CHEBI:18420"/>
        <label>1</label>
    </ligand>
</feature>
<evidence type="ECO:0000256" key="10">
    <source>
        <dbReference type="SAM" id="MobiDB-lite"/>
    </source>
</evidence>
<dbReference type="SUPFAM" id="SSF52418">
    <property type="entry name" value="Nucleoside phosphorylase/phosphoribosyltransferase catalytic domain"/>
    <property type="match status" value="1"/>
</dbReference>
<feature type="binding site" evidence="9">
    <location>
        <position position="184"/>
    </location>
    <ligand>
        <name>5-phospho-alpha-D-ribose 1-diphosphate</name>
        <dbReference type="ChEBI" id="CHEBI:58017"/>
    </ligand>
</feature>
<feature type="domain" description="Glycosyl transferase family 3 N-terminal" evidence="12">
    <location>
        <begin position="109"/>
        <end position="170"/>
    </location>
</feature>
<comment type="pathway">
    <text evidence="1 9">Amino-acid biosynthesis; L-tryptophan biosynthesis; L-tryptophan from chorismate: step 2/5.</text>
</comment>
<accession>E2SAM7</accession>
<evidence type="ECO:0000256" key="9">
    <source>
        <dbReference type="HAMAP-Rule" id="MF_00211"/>
    </source>
</evidence>
<dbReference type="Pfam" id="PF02885">
    <property type="entry name" value="Glycos_trans_3N"/>
    <property type="match status" value="1"/>
</dbReference>
<keyword evidence="14" id="KW-1185">Reference proteome</keyword>
<dbReference type="GO" id="GO:0004048">
    <property type="term" value="F:anthranilate phosphoribosyltransferase activity"/>
    <property type="evidence" value="ECO:0007669"/>
    <property type="project" value="UniProtKB-UniRule"/>
</dbReference>
<dbReference type="EC" id="2.4.2.18" evidence="9"/>
<feature type="binding site" evidence="9">
    <location>
        <begin position="194"/>
        <end position="197"/>
    </location>
    <ligand>
        <name>5-phospho-alpha-D-ribose 1-diphosphate</name>
        <dbReference type="ChEBI" id="CHEBI:58017"/>
    </ligand>
</feature>
<dbReference type="InterPro" id="IPR005940">
    <property type="entry name" value="Anthranilate_Pribosyl_Tfrase"/>
</dbReference>
<dbReference type="GO" id="GO:0005829">
    <property type="term" value="C:cytosol"/>
    <property type="evidence" value="ECO:0007669"/>
    <property type="project" value="TreeGrafter"/>
</dbReference>
<dbReference type="Proteomes" id="UP000003111">
    <property type="component" value="Unassembled WGS sequence"/>
</dbReference>
<dbReference type="STRING" id="585531.HMPREF0063_11085"/>
<dbReference type="InterPro" id="IPR035902">
    <property type="entry name" value="Nuc_phospho_transferase"/>
</dbReference>
<keyword evidence="2 9" id="KW-0028">Amino-acid biosynthesis</keyword>
<organism evidence="13 14">
    <name type="scientific">Aeromicrobium marinum DSM 15272</name>
    <dbReference type="NCBI Taxonomy" id="585531"/>
    <lineage>
        <taxon>Bacteria</taxon>
        <taxon>Bacillati</taxon>
        <taxon>Actinomycetota</taxon>
        <taxon>Actinomycetes</taxon>
        <taxon>Propionibacteriales</taxon>
        <taxon>Nocardioidaceae</taxon>
        <taxon>Aeromicrobium</taxon>
    </lineage>
</organism>